<dbReference type="KEGG" id="psin:CAK95_18415"/>
<dbReference type="Pfam" id="PF03401">
    <property type="entry name" value="TctC"/>
    <property type="match status" value="1"/>
</dbReference>
<evidence type="ECO:0000313" key="2">
    <source>
        <dbReference type="EMBL" id="ARQ00841.1"/>
    </source>
</evidence>
<dbReference type="PANTHER" id="PTHR42928:SF5">
    <property type="entry name" value="BLR1237 PROTEIN"/>
    <property type="match status" value="1"/>
</dbReference>
<gene>
    <name evidence="2" type="ORF">CAK95_18415</name>
</gene>
<comment type="similarity">
    <text evidence="1">Belongs to the UPF0065 (bug) family.</text>
</comment>
<dbReference type="CDD" id="cd13578">
    <property type="entry name" value="PBP2_Bug27"/>
    <property type="match status" value="1"/>
</dbReference>
<dbReference type="Gene3D" id="3.40.190.10">
    <property type="entry name" value="Periplasmic binding protein-like II"/>
    <property type="match status" value="1"/>
</dbReference>
<dbReference type="STRING" id="1235591.CAK95_18415"/>
<dbReference type="Proteomes" id="UP000194137">
    <property type="component" value="Chromosome"/>
</dbReference>
<accession>A0A1W6ZUP2</accession>
<evidence type="ECO:0000256" key="1">
    <source>
        <dbReference type="ARBA" id="ARBA00006987"/>
    </source>
</evidence>
<organism evidence="2 3">
    <name type="scientific">Pseudorhodoplanes sinuspersici</name>
    <dbReference type="NCBI Taxonomy" id="1235591"/>
    <lineage>
        <taxon>Bacteria</taxon>
        <taxon>Pseudomonadati</taxon>
        <taxon>Pseudomonadota</taxon>
        <taxon>Alphaproteobacteria</taxon>
        <taxon>Hyphomicrobiales</taxon>
        <taxon>Pseudorhodoplanes</taxon>
    </lineage>
</organism>
<dbReference type="Gene3D" id="3.40.190.150">
    <property type="entry name" value="Bordetella uptake gene, domain 1"/>
    <property type="match status" value="1"/>
</dbReference>
<dbReference type="EMBL" id="CP021112">
    <property type="protein sequence ID" value="ARQ00841.1"/>
    <property type="molecule type" value="Genomic_DNA"/>
</dbReference>
<evidence type="ECO:0000313" key="3">
    <source>
        <dbReference type="Proteomes" id="UP000194137"/>
    </source>
</evidence>
<keyword evidence="3" id="KW-1185">Reference proteome</keyword>
<dbReference type="RefSeq" id="WP_198343737.1">
    <property type="nucleotide sequence ID" value="NZ_CP021112.1"/>
</dbReference>
<proteinExistence type="inferred from homology"/>
<sequence>MLAQCRAIAVFAVLSIAGHAAAAQDLYPSRPITMIVPFAAGGSTDVIARVVAEAMRDVLEQPIVIENRGGAGGSIGTAAIAQAAPDGYTIGMGTASTLAINPAAYKSLPYNIVRDLKPVGLIASVPNVITVNPSVRAKSVAELVALAKLQPGKMTYGSAGNGSVSHLMGEQFKVATGTDIVHVPYRGVGPALNDAVAGQIFILFDNLPTSLPLIQADKLRALAVSSPTRLEDLPDIPTFAELNLDGLDWMAFFGIVAPARTPQSIIERLNAALAQALTSTQVAEILAKQHAFPQPGPPGEFAALIDREFTRMKRAVTAAKIEVP</sequence>
<dbReference type="AlphaFoldDB" id="A0A1W6ZUP2"/>
<protein>
    <submittedName>
        <fullName evidence="2">ABC transporter substrate-binding protein</fullName>
    </submittedName>
</protein>
<dbReference type="PANTHER" id="PTHR42928">
    <property type="entry name" value="TRICARBOXYLATE-BINDING PROTEIN"/>
    <property type="match status" value="1"/>
</dbReference>
<dbReference type="PIRSF" id="PIRSF017082">
    <property type="entry name" value="YflP"/>
    <property type="match status" value="1"/>
</dbReference>
<reference evidence="2 3" key="1">
    <citation type="submission" date="2017-05" db="EMBL/GenBank/DDBJ databases">
        <title>Full genome sequence of Pseudorhodoplanes sinuspersici.</title>
        <authorList>
            <person name="Dastgheib S.M.M."/>
            <person name="Shavandi M."/>
            <person name="Tirandaz H."/>
        </authorList>
    </citation>
    <scope>NUCLEOTIDE SEQUENCE [LARGE SCALE GENOMIC DNA]</scope>
    <source>
        <strain evidence="2 3">RIPI110</strain>
    </source>
</reference>
<name>A0A1W6ZUP2_9HYPH</name>
<dbReference type="SUPFAM" id="SSF53850">
    <property type="entry name" value="Periplasmic binding protein-like II"/>
    <property type="match status" value="1"/>
</dbReference>
<dbReference type="InterPro" id="IPR005064">
    <property type="entry name" value="BUG"/>
</dbReference>
<dbReference type="InterPro" id="IPR042100">
    <property type="entry name" value="Bug_dom1"/>
</dbReference>